<evidence type="ECO:0000313" key="4">
    <source>
        <dbReference type="Proteomes" id="UP000037558"/>
    </source>
</evidence>
<feature type="compositionally biased region" description="Low complexity" evidence="1">
    <location>
        <begin position="301"/>
        <end position="320"/>
    </location>
</feature>
<dbReference type="Gene3D" id="3.40.50.300">
    <property type="entry name" value="P-loop containing nucleotide triphosphate hydrolases"/>
    <property type="match status" value="2"/>
</dbReference>
<feature type="region of interest" description="Disordered" evidence="1">
    <location>
        <begin position="255"/>
        <end position="337"/>
    </location>
</feature>
<gene>
    <name evidence="3" type="ORF">AMD01_05005</name>
</gene>
<feature type="domain" description="Helicase HerA central" evidence="2">
    <location>
        <begin position="501"/>
        <end position="725"/>
    </location>
</feature>
<evidence type="ECO:0000256" key="1">
    <source>
        <dbReference type="SAM" id="MobiDB-lite"/>
    </source>
</evidence>
<evidence type="ECO:0000259" key="2">
    <source>
        <dbReference type="Pfam" id="PF01935"/>
    </source>
</evidence>
<accession>A0A0M0LAT4</accession>
<proteinExistence type="predicted"/>
<dbReference type="STRING" id="284581.AMD01_05005"/>
<protein>
    <recommendedName>
        <fullName evidence="2">Helicase HerA central domain-containing protein</fullName>
    </recommendedName>
</protein>
<dbReference type="InterPro" id="IPR027417">
    <property type="entry name" value="P-loop_NTPase"/>
</dbReference>
<dbReference type="RefSeq" id="WP_053400315.1">
    <property type="nucleotide sequence ID" value="NZ_LILC01000006.1"/>
</dbReference>
<dbReference type="PANTHER" id="PTHR42957:SF1">
    <property type="entry name" value="HELICASE MJ1565-RELATED"/>
    <property type="match status" value="1"/>
</dbReference>
<dbReference type="InterPro" id="IPR002789">
    <property type="entry name" value="HerA_central"/>
</dbReference>
<organism evidence="3 4">
    <name type="scientific">Priestia koreensis</name>
    <dbReference type="NCBI Taxonomy" id="284581"/>
    <lineage>
        <taxon>Bacteria</taxon>
        <taxon>Bacillati</taxon>
        <taxon>Bacillota</taxon>
        <taxon>Bacilli</taxon>
        <taxon>Bacillales</taxon>
        <taxon>Bacillaceae</taxon>
        <taxon>Priestia</taxon>
    </lineage>
</organism>
<dbReference type="PATRIC" id="fig|284581.3.peg.1386"/>
<name>A0A0M0LAT4_9BACI</name>
<dbReference type="EMBL" id="LILC01000006">
    <property type="protein sequence ID" value="KOO48166.1"/>
    <property type="molecule type" value="Genomic_DNA"/>
</dbReference>
<feature type="compositionally biased region" description="Polar residues" evidence="1">
    <location>
        <begin position="289"/>
        <end position="300"/>
    </location>
</feature>
<keyword evidence="4" id="KW-1185">Reference proteome</keyword>
<sequence>MNNLMTLEQQVEPALNNATKFMGKSYLHELSNHKIVSVAKDMIYNESNVGRYIRLFQIEKIVYDKNEDINEKLVNVYNALGNLNNSLIVIIDSNGSEVNFYLGTRSSQVSIAQEIMQKSMKGNFPGTKLNKLKNSNYTSLINNVISGNKERLRRTVVSVSGIPAMKDTEKTTFVQGLEKLINAMYGEKFSAILIADAVSVDQVSEIKQGYENMYSTLSKFQKVEYTAGKNESLALAEGISEGVTDSINDSIGLTQSYTKSQTDGTNNSSTKGSSKGASFTPLGIGGNAGNNKSETFGLNHSKTFSDTGGTTKTTGTSKTTAQNVTNSSTTTEGSSQSFQVHIEDKRITELLEKIDLHLDRLNSASDLGLWHYAAYFLADDEQTATVAATNYQAIIRGTESSIEGSAINVWNSEHINNLPVRESLKQLQHPKFHINQAGLDLVTGSTLVNTHELTIACSLPRKSIKGLPVVEMAEFGRGVSLLSEQKQMHVMDLGYIYHMGETEQSPVQLDINSLAMHTFVTGSTGSGKSNTIYRMLDELMKVNIKFLVIEPAKGEYKNVFGGYQNVNVFGTNIRHTKLLKINPFYFPEKIHVLEHIERLIEIFNACWPMYAAMPAVLKEAVEEVYRSCGWQLETSMNFNRVAHYPTMKQLVEVLPRVIEKSGYSEEVKSNYIGALVTRVKSLTTGLLSNVFVGDEVDNRLLFDENCVIDLSLIGSAETKSLVMGIIFMRLQEHRMAFAEAMNVPLKHVTVLEEAHHLLRRTLDVQSNESANLQGKSVEMITNSIAEMRTYGEGFIIVDQSPSLLDSSAIRNTNTKIILRLPDATDRILVGGAAGLNEQQLNEIAKLQTGVSVVYQNNWLDSVLCNVHEFKSPKPYSYSSDIKAQLRERREVASFVLTSLLSKKYNSKLLIEALNENSKLNTMLKMQLLEEVANNFSQLSVLKKGNEAMLGEVFNSYISAEEIIAFASTSYTFEDFDYKFNKAIATYIGHHEFKEHIQECLMIYYCKLNPSFREYYLQWFEHKQGGVII</sequence>
<reference evidence="4" key="1">
    <citation type="submission" date="2015-08" db="EMBL/GenBank/DDBJ databases">
        <title>Fjat-14210 dsm16467.</title>
        <authorList>
            <person name="Liu B."/>
            <person name="Wang J."/>
            <person name="Zhu Y."/>
            <person name="Liu G."/>
            <person name="Chen Q."/>
            <person name="Chen Z."/>
            <person name="Lan J."/>
            <person name="Che J."/>
            <person name="Ge C."/>
            <person name="Shi H."/>
            <person name="Pan Z."/>
            <person name="Liu X."/>
        </authorList>
    </citation>
    <scope>NUCLEOTIDE SEQUENCE [LARGE SCALE GENOMIC DNA]</scope>
    <source>
        <strain evidence="4">DSM 16467</strain>
    </source>
</reference>
<dbReference type="SUPFAM" id="SSF52540">
    <property type="entry name" value="P-loop containing nucleoside triphosphate hydrolases"/>
    <property type="match status" value="1"/>
</dbReference>
<dbReference type="Pfam" id="PF01935">
    <property type="entry name" value="DUF87"/>
    <property type="match status" value="1"/>
</dbReference>
<comment type="caution">
    <text evidence="3">The sequence shown here is derived from an EMBL/GenBank/DDBJ whole genome shotgun (WGS) entry which is preliminary data.</text>
</comment>
<evidence type="ECO:0000313" key="3">
    <source>
        <dbReference type="EMBL" id="KOO48166.1"/>
    </source>
</evidence>
<dbReference type="PANTHER" id="PTHR42957">
    <property type="entry name" value="HELICASE MJ1565-RELATED"/>
    <property type="match status" value="1"/>
</dbReference>
<dbReference type="OrthoDB" id="9806951at2"/>
<dbReference type="AlphaFoldDB" id="A0A0M0LAT4"/>
<feature type="compositionally biased region" description="Polar residues" evidence="1">
    <location>
        <begin position="255"/>
        <end position="277"/>
    </location>
</feature>
<feature type="compositionally biased region" description="Polar residues" evidence="1">
    <location>
        <begin position="321"/>
        <end position="337"/>
    </location>
</feature>
<dbReference type="Proteomes" id="UP000037558">
    <property type="component" value="Unassembled WGS sequence"/>
</dbReference>
<dbReference type="InterPro" id="IPR008571">
    <property type="entry name" value="HerA-like"/>
</dbReference>